<evidence type="ECO:0000313" key="2">
    <source>
        <dbReference type="Proteomes" id="UP001050975"/>
    </source>
</evidence>
<name>A0AAV3XFE0_9CYAN</name>
<dbReference type="GO" id="GO:0004527">
    <property type="term" value="F:exonuclease activity"/>
    <property type="evidence" value="ECO:0007669"/>
    <property type="project" value="UniProtKB-KW"/>
</dbReference>
<organism evidence="1 2">
    <name type="scientific">Microseira wollei NIES-4236</name>
    <dbReference type="NCBI Taxonomy" id="2530354"/>
    <lineage>
        <taxon>Bacteria</taxon>
        <taxon>Bacillati</taxon>
        <taxon>Cyanobacteriota</taxon>
        <taxon>Cyanophyceae</taxon>
        <taxon>Oscillatoriophycideae</taxon>
        <taxon>Aerosakkonematales</taxon>
        <taxon>Aerosakkonemataceae</taxon>
        <taxon>Microseira</taxon>
    </lineage>
</organism>
<keyword evidence="1" id="KW-0378">Hydrolase</keyword>
<dbReference type="AlphaFoldDB" id="A0AAV3XFE0"/>
<dbReference type="Proteomes" id="UP001050975">
    <property type="component" value="Unassembled WGS sequence"/>
</dbReference>
<protein>
    <submittedName>
        <fullName evidence="1">Single-stranded-DNA-specific exonuclease RecJ</fullName>
    </submittedName>
</protein>
<dbReference type="RefSeq" id="WP_226586048.1">
    <property type="nucleotide sequence ID" value="NZ_BLAY01000085.1"/>
</dbReference>
<reference evidence="1" key="1">
    <citation type="submission" date="2019-10" db="EMBL/GenBank/DDBJ databases">
        <title>Draft genome sequece of Microseira wollei NIES-4236.</title>
        <authorList>
            <person name="Yamaguchi H."/>
            <person name="Suzuki S."/>
            <person name="Kawachi M."/>
        </authorList>
    </citation>
    <scope>NUCLEOTIDE SEQUENCE</scope>
    <source>
        <strain evidence="1">NIES-4236</strain>
    </source>
</reference>
<keyword evidence="1" id="KW-0540">Nuclease</keyword>
<keyword evidence="1" id="KW-0269">Exonuclease</keyword>
<sequence length="108" mass="12629">MPNQQSQWILSPTIKPPEWFIAAVRQQASDLCGNYAAQLLWHPNIQDATGKKLQYIKTEFHLWDESLKMGFPGTWWIQCDAIVEIDFNSDEKPYSPYPRRTITQSIFL</sequence>
<evidence type="ECO:0000313" key="1">
    <source>
        <dbReference type="EMBL" id="GET40213.1"/>
    </source>
</evidence>
<proteinExistence type="predicted"/>
<gene>
    <name evidence="1" type="ORF">MiSe_50210</name>
</gene>
<comment type="caution">
    <text evidence="1">The sequence shown here is derived from an EMBL/GenBank/DDBJ whole genome shotgun (WGS) entry which is preliminary data.</text>
</comment>
<keyword evidence="2" id="KW-1185">Reference proteome</keyword>
<accession>A0AAV3XFE0</accession>
<dbReference type="EMBL" id="BLAY01000085">
    <property type="protein sequence ID" value="GET40213.1"/>
    <property type="molecule type" value="Genomic_DNA"/>
</dbReference>